<dbReference type="AlphaFoldDB" id="A0A815RPX6"/>
<accession>A0A815RPX6</accession>
<dbReference type="InterPro" id="IPR011051">
    <property type="entry name" value="RmlC_Cupin_sf"/>
</dbReference>
<dbReference type="EMBL" id="CAJNOT010006031">
    <property type="protein sequence ID" value="CAF1480667.1"/>
    <property type="molecule type" value="Genomic_DNA"/>
</dbReference>
<evidence type="ECO:0000313" key="3">
    <source>
        <dbReference type="EMBL" id="CAF4127187.1"/>
    </source>
</evidence>
<protein>
    <recommendedName>
        <fullName evidence="5">Cysteine dioxygenase</fullName>
    </recommendedName>
</protein>
<dbReference type="Proteomes" id="UP000663836">
    <property type="component" value="Unassembled WGS sequence"/>
</dbReference>
<feature type="region of interest" description="Disordered" evidence="1">
    <location>
        <begin position="1"/>
        <end position="23"/>
    </location>
</feature>
<dbReference type="Proteomes" id="UP000663864">
    <property type="component" value="Unassembled WGS sequence"/>
</dbReference>
<gene>
    <name evidence="3" type="ORF">JBS370_LOCUS32902</name>
    <name evidence="2" type="ORF">ZHD862_LOCUS36549</name>
</gene>
<name>A0A815RPX6_9BILA</name>
<dbReference type="UniPathway" id="UPA00012">
    <property type="reaction ID" value="UER00537"/>
</dbReference>
<evidence type="ECO:0000313" key="2">
    <source>
        <dbReference type="EMBL" id="CAF1480667.1"/>
    </source>
</evidence>
<proteinExistence type="predicted"/>
<sequence>MSSEVPFNPFEVARETEEQTESIESRIWMPSTESNMSTSTPSPQLRLATAPVAVPASNHVSLSIEENTTNVNWFTRQGELWCPWTSNKCTNMFPIKGQGVIEIMQRTSIPFELHLSNKSNPHDSDAYSIILSVNKNNVTLRTTTTELCTSTESLHILQTEQECWHRYWISLYATNRNVQYGIGEIRPLFSIFNTDIPGNESGLMREICYVHVKLNNNENMLTELTESKYKIRFYIGKNPVVYDYPLFVVPQQQYSLEQRVSGTCIPPSKLEKPCRDLYDTIINFQLNVDDFLDLTSVIDKSIKDPRGWCYRKLIEKANRFGKSNIKATYLRLTAGEREGIAPGHNFVIEVWPPGHFSPIHNHSNTYGIIRVLYGEILVKLYPALTLNVLQYKPIEQICHEGTVTWMAPSLNQTHQVKNVNLYGKCCISIQCYAYGSEDQEHYEFFDYIANDERSIGHFDPTSDMDFFKFKELMRQEKQHVFSSSS</sequence>
<organism evidence="2 4">
    <name type="scientific">Rotaria sordida</name>
    <dbReference type="NCBI Taxonomy" id="392033"/>
    <lineage>
        <taxon>Eukaryota</taxon>
        <taxon>Metazoa</taxon>
        <taxon>Spiralia</taxon>
        <taxon>Gnathifera</taxon>
        <taxon>Rotifera</taxon>
        <taxon>Eurotatoria</taxon>
        <taxon>Bdelloidea</taxon>
        <taxon>Philodinida</taxon>
        <taxon>Philodinidae</taxon>
        <taxon>Rotaria</taxon>
    </lineage>
</organism>
<dbReference type="SUPFAM" id="SSF51182">
    <property type="entry name" value="RmlC-like cupins"/>
    <property type="match status" value="1"/>
</dbReference>
<evidence type="ECO:0000313" key="4">
    <source>
        <dbReference type="Proteomes" id="UP000663864"/>
    </source>
</evidence>
<reference evidence="2" key="1">
    <citation type="submission" date="2021-02" db="EMBL/GenBank/DDBJ databases">
        <authorList>
            <person name="Nowell W R."/>
        </authorList>
    </citation>
    <scope>NUCLEOTIDE SEQUENCE</scope>
</reference>
<dbReference type="EMBL" id="CAJOBD010009054">
    <property type="protein sequence ID" value="CAF4127187.1"/>
    <property type="molecule type" value="Genomic_DNA"/>
</dbReference>
<dbReference type="Gene3D" id="2.60.120.10">
    <property type="entry name" value="Jelly Rolls"/>
    <property type="match status" value="1"/>
</dbReference>
<evidence type="ECO:0008006" key="5">
    <source>
        <dbReference type="Google" id="ProtNLM"/>
    </source>
</evidence>
<dbReference type="InterPro" id="IPR014710">
    <property type="entry name" value="RmlC-like_jellyroll"/>
</dbReference>
<evidence type="ECO:0000256" key="1">
    <source>
        <dbReference type="SAM" id="MobiDB-lite"/>
    </source>
</evidence>
<dbReference type="GO" id="GO:0042412">
    <property type="term" value="P:taurine biosynthetic process"/>
    <property type="evidence" value="ECO:0007669"/>
    <property type="project" value="UniProtKB-UniPathway"/>
</dbReference>
<comment type="caution">
    <text evidence="2">The sequence shown here is derived from an EMBL/GenBank/DDBJ whole genome shotgun (WGS) entry which is preliminary data.</text>
</comment>